<organism evidence="1 2">
    <name type="scientific">Adineta steineri</name>
    <dbReference type="NCBI Taxonomy" id="433720"/>
    <lineage>
        <taxon>Eukaryota</taxon>
        <taxon>Metazoa</taxon>
        <taxon>Spiralia</taxon>
        <taxon>Gnathifera</taxon>
        <taxon>Rotifera</taxon>
        <taxon>Eurotatoria</taxon>
        <taxon>Bdelloidea</taxon>
        <taxon>Adinetida</taxon>
        <taxon>Adinetidae</taxon>
        <taxon>Adineta</taxon>
    </lineage>
</organism>
<proteinExistence type="predicted"/>
<dbReference type="AlphaFoldDB" id="A0A819X5B5"/>
<dbReference type="InterPro" id="IPR036397">
    <property type="entry name" value="RNaseH_sf"/>
</dbReference>
<comment type="caution">
    <text evidence="1">The sequence shown here is derived from an EMBL/GenBank/DDBJ whole genome shotgun (WGS) entry which is preliminary data.</text>
</comment>
<protein>
    <submittedName>
        <fullName evidence="1">Uncharacterized protein</fullName>
    </submittedName>
</protein>
<dbReference type="EMBL" id="CAJOBB010005604">
    <property type="protein sequence ID" value="CAF4134111.1"/>
    <property type="molecule type" value="Genomic_DNA"/>
</dbReference>
<dbReference type="Gene3D" id="3.30.420.10">
    <property type="entry name" value="Ribonuclease H-like superfamily/Ribonuclease H"/>
    <property type="match status" value="1"/>
</dbReference>
<reference evidence="1" key="1">
    <citation type="submission" date="2021-02" db="EMBL/GenBank/DDBJ databases">
        <authorList>
            <person name="Nowell W R."/>
        </authorList>
    </citation>
    <scope>NUCLEOTIDE SEQUENCE</scope>
</reference>
<name>A0A819X5B5_9BILA</name>
<dbReference type="GO" id="GO:0003676">
    <property type="term" value="F:nucleic acid binding"/>
    <property type="evidence" value="ECO:0007669"/>
    <property type="project" value="InterPro"/>
</dbReference>
<sequence>MIGLVFDDITKSHQLLYPTNDGYLTMGKCIVNKLRIPSSSLHYSINLVEKLNIKLHDSHQLIRLTSINSPTSPTDSFMFFGLGSTHTIVLSEKLTIPFITGSCVSMCSEYSIRILKPIQAREESIDLYMKDLHTKFAGLILEYFEHNRQLPNKLVFYKIDVGNRLDSELNIIKQYCTHSDATVQGLSKTILYQVLINEIAFILNEIQLYYLCHIDLLLSKKIELPLPVYYPINNVVH</sequence>
<dbReference type="SUPFAM" id="SSF53098">
    <property type="entry name" value="Ribonuclease H-like"/>
    <property type="match status" value="1"/>
</dbReference>
<accession>A0A819X5B5</accession>
<dbReference type="Proteomes" id="UP000663868">
    <property type="component" value="Unassembled WGS sequence"/>
</dbReference>
<gene>
    <name evidence="1" type="ORF">KXQ929_LOCUS36337</name>
</gene>
<evidence type="ECO:0000313" key="2">
    <source>
        <dbReference type="Proteomes" id="UP000663868"/>
    </source>
</evidence>
<dbReference type="InterPro" id="IPR012337">
    <property type="entry name" value="RNaseH-like_sf"/>
</dbReference>
<evidence type="ECO:0000313" key="1">
    <source>
        <dbReference type="EMBL" id="CAF4134111.1"/>
    </source>
</evidence>